<keyword evidence="10" id="KW-0443">Lipid metabolism</keyword>
<name>A0A178M8Y8_9PROT</name>
<proteinExistence type="inferred from homology"/>
<keyword evidence="7" id="KW-0964">Secreted</keyword>
<feature type="signal peptide" evidence="12">
    <location>
        <begin position="1"/>
        <end position="21"/>
    </location>
</feature>
<protein>
    <recommendedName>
        <fullName evidence="6">Phospholipase D</fullName>
        <ecNumber evidence="5">3.1.4.4</ecNumber>
    </recommendedName>
    <alternativeName>
        <fullName evidence="11">Choline phosphatase</fullName>
    </alternativeName>
</protein>
<comment type="function">
    <text evidence="2">Could be a virulence factor.</text>
</comment>
<reference evidence="14 15" key="1">
    <citation type="submission" date="2016-04" db="EMBL/GenBank/DDBJ databases">
        <title>Draft genome sequence of freshwater magnetotactic bacteria Magnetospirillum marisnigri SP-1 and Magnetospirillum moscoviense BB-1.</title>
        <authorList>
            <person name="Koziaeva V."/>
            <person name="Dziuba M.V."/>
            <person name="Ivanov T.M."/>
            <person name="Kuznetsov B."/>
            <person name="Grouzdev D.S."/>
        </authorList>
    </citation>
    <scope>NUCLEOTIDE SEQUENCE [LARGE SCALE GENOMIC DNA]</scope>
    <source>
        <strain evidence="14 15">BB-1</strain>
    </source>
</reference>
<evidence type="ECO:0000256" key="3">
    <source>
        <dbReference type="ARBA" id="ARBA00004613"/>
    </source>
</evidence>
<dbReference type="PANTHER" id="PTHR43856:SF1">
    <property type="entry name" value="MITOCHONDRIAL CARDIOLIPIN HYDROLASE"/>
    <property type="match status" value="1"/>
</dbReference>
<dbReference type="GO" id="GO:0005576">
    <property type="term" value="C:extracellular region"/>
    <property type="evidence" value="ECO:0007669"/>
    <property type="project" value="UniProtKB-SubCell"/>
</dbReference>
<dbReference type="GO" id="GO:0016042">
    <property type="term" value="P:lipid catabolic process"/>
    <property type="evidence" value="ECO:0007669"/>
    <property type="project" value="UniProtKB-KW"/>
</dbReference>
<dbReference type="PANTHER" id="PTHR43856">
    <property type="entry name" value="CARDIOLIPIN HYDROLASE"/>
    <property type="match status" value="1"/>
</dbReference>
<evidence type="ECO:0000256" key="12">
    <source>
        <dbReference type="SAM" id="SignalP"/>
    </source>
</evidence>
<dbReference type="GO" id="GO:0006793">
    <property type="term" value="P:phosphorus metabolic process"/>
    <property type="evidence" value="ECO:0007669"/>
    <property type="project" value="UniProtKB-ARBA"/>
</dbReference>
<dbReference type="Gene3D" id="3.30.870.10">
    <property type="entry name" value="Endonuclease Chain A"/>
    <property type="match status" value="1"/>
</dbReference>
<evidence type="ECO:0000256" key="9">
    <source>
        <dbReference type="ARBA" id="ARBA00022963"/>
    </source>
</evidence>
<keyword evidence="9" id="KW-0442">Lipid degradation</keyword>
<evidence type="ECO:0000259" key="13">
    <source>
        <dbReference type="PROSITE" id="PS50035"/>
    </source>
</evidence>
<feature type="domain" description="PLD phosphodiesterase" evidence="13">
    <location>
        <begin position="111"/>
        <end position="138"/>
    </location>
</feature>
<dbReference type="Pfam" id="PF13091">
    <property type="entry name" value="PLDc_2"/>
    <property type="match status" value="1"/>
</dbReference>
<evidence type="ECO:0000256" key="10">
    <source>
        <dbReference type="ARBA" id="ARBA00023098"/>
    </source>
</evidence>
<comment type="caution">
    <text evidence="14">The sequence shown here is derived from an EMBL/GenBank/DDBJ whole genome shotgun (WGS) entry which is preliminary data.</text>
</comment>
<comment type="similarity">
    <text evidence="4">Belongs to the phospholipase D family.</text>
</comment>
<dbReference type="CDD" id="cd09170">
    <property type="entry name" value="PLDc_Nuc"/>
    <property type="match status" value="1"/>
</dbReference>
<keyword evidence="15" id="KW-1185">Reference proteome</keyword>
<dbReference type="AlphaFoldDB" id="A0A178M8Y8"/>
<dbReference type="OrthoDB" id="9762009at2"/>
<evidence type="ECO:0000313" key="14">
    <source>
        <dbReference type="EMBL" id="OAN44498.1"/>
    </source>
</evidence>
<accession>A0A178M8Y8</accession>
<dbReference type="InterPro" id="IPR025202">
    <property type="entry name" value="PLD-like_dom"/>
</dbReference>
<gene>
    <name evidence="14" type="ORF">A6A05_04870</name>
</gene>
<evidence type="ECO:0000256" key="4">
    <source>
        <dbReference type="ARBA" id="ARBA00008664"/>
    </source>
</evidence>
<organism evidence="14 15">
    <name type="scientific">Magnetospirillum moscoviense</name>
    <dbReference type="NCBI Taxonomy" id="1437059"/>
    <lineage>
        <taxon>Bacteria</taxon>
        <taxon>Pseudomonadati</taxon>
        <taxon>Pseudomonadota</taxon>
        <taxon>Alphaproteobacteria</taxon>
        <taxon>Rhodospirillales</taxon>
        <taxon>Rhodospirillaceae</taxon>
        <taxon>Magnetospirillum</taxon>
    </lineage>
</organism>
<dbReference type="InterPro" id="IPR001736">
    <property type="entry name" value="PLipase_D/transphosphatidylase"/>
</dbReference>
<evidence type="ECO:0000256" key="7">
    <source>
        <dbReference type="ARBA" id="ARBA00022525"/>
    </source>
</evidence>
<evidence type="ECO:0000256" key="8">
    <source>
        <dbReference type="ARBA" id="ARBA00022801"/>
    </source>
</evidence>
<comment type="subcellular location">
    <subcellularLocation>
        <location evidence="3">Secreted</location>
    </subcellularLocation>
</comment>
<evidence type="ECO:0000256" key="1">
    <source>
        <dbReference type="ARBA" id="ARBA00000798"/>
    </source>
</evidence>
<comment type="catalytic activity">
    <reaction evidence="1">
        <text>a 1,2-diacyl-sn-glycero-3-phosphocholine + H2O = a 1,2-diacyl-sn-glycero-3-phosphate + choline + H(+)</text>
        <dbReference type="Rhea" id="RHEA:14445"/>
        <dbReference type="ChEBI" id="CHEBI:15354"/>
        <dbReference type="ChEBI" id="CHEBI:15377"/>
        <dbReference type="ChEBI" id="CHEBI:15378"/>
        <dbReference type="ChEBI" id="CHEBI:57643"/>
        <dbReference type="ChEBI" id="CHEBI:58608"/>
        <dbReference type="EC" id="3.1.4.4"/>
    </reaction>
</comment>
<dbReference type="EC" id="3.1.4.4" evidence="5"/>
<dbReference type="RefSeq" id="WP_068504535.1">
    <property type="nucleotide sequence ID" value="NZ_LWQU01000196.1"/>
</dbReference>
<dbReference type="SUPFAM" id="SSF56024">
    <property type="entry name" value="Phospholipase D/nuclease"/>
    <property type="match status" value="1"/>
</dbReference>
<dbReference type="GO" id="GO:0004630">
    <property type="term" value="F:phospholipase D activity"/>
    <property type="evidence" value="ECO:0007669"/>
    <property type="project" value="UniProtKB-EC"/>
</dbReference>
<dbReference type="PROSITE" id="PS50035">
    <property type="entry name" value="PLD"/>
    <property type="match status" value="1"/>
</dbReference>
<evidence type="ECO:0000256" key="5">
    <source>
        <dbReference type="ARBA" id="ARBA00012027"/>
    </source>
</evidence>
<evidence type="ECO:0000256" key="11">
    <source>
        <dbReference type="ARBA" id="ARBA00029594"/>
    </source>
</evidence>
<sequence>MSFGRLSIIVATMTLLMTAHAGMAADRQIDVCFNPGQDCTGKVVEAIGTARRTILVQAYSFTSPPIAQALVQAKKRGVDVRAVLDKSQRTEKYSGADFLVNGGVPVQIDASHAIAHNKVMVLDGGTVITGSFNFTKAAQERNAENLLVIHDPELAAQYESNWRKHAGHSERYEGRGR</sequence>
<dbReference type="EMBL" id="LWQU01000196">
    <property type="protein sequence ID" value="OAN44498.1"/>
    <property type="molecule type" value="Genomic_DNA"/>
</dbReference>
<dbReference type="Proteomes" id="UP000078543">
    <property type="component" value="Unassembled WGS sequence"/>
</dbReference>
<keyword evidence="12" id="KW-0732">Signal</keyword>
<dbReference type="InterPro" id="IPR051406">
    <property type="entry name" value="PLD_domain"/>
</dbReference>
<evidence type="ECO:0000313" key="15">
    <source>
        <dbReference type="Proteomes" id="UP000078543"/>
    </source>
</evidence>
<dbReference type="STRING" id="1437059.A6A05_04870"/>
<evidence type="ECO:0000256" key="6">
    <source>
        <dbReference type="ARBA" id="ARBA00018392"/>
    </source>
</evidence>
<keyword evidence="8" id="KW-0378">Hydrolase</keyword>
<evidence type="ECO:0000256" key="2">
    <source>
        <dbReference type="ARBA" id="ARBA00003145"/>
    </source>
</evidence>
<dbReference type="GO" id="GO:0016891">
    <property type="term" value="F:RNA endonuclease activity producing 5'-phosphomonoesters, hydrolytic mechanism"/>
    <property type="evidence" value="ECO:0007669"/>
    <property type="project" value="TreeGrafter"/>
</dbReference>
<dbReference type="SMART" id="SM00155">
    <property type="entry name" value="PLDc"/>
    <property type="match status" value="1"/>
</dbReference>
<feature type="chain" id="PRO_5008091771" description="Phospholipase D" evidence="12">
    <location>
        <begin position="22"/>
        <end position="177"/>
    </location>
</feature>